<evidence type="ECO:0000256" key="3">
    <source>
        <dbReference type="ARBA" id="ARBA00023242"/>
    </source>
</evidence>
<dbReference type="AlphaFoldDB" id="A0A8K0GSB0"/>
<feature type="compositionally biased region" description="Basic and acidic residues" evidence="4">
    <location>
        <begin position="12"/>
        <end position="25"/>
    </location>
</feature>
<dbReference type="EMBL" id="VOIH02000010">
    <property type="protein sequence ID" value="KAF3436584.1"/>
    <property type="molecule type" value="Genomic_DNA"/>
</dbReference>
<evidence type="ECO:0000313" key="5">
    <source>
        <dbReference type="EMBL" id="KAF3436584.1"/>
    </source>
</evidence>
<reference evidence="5" key="1">
    <citation type="submission" date="2020-03" db="EMBL/GenBank/DDBJ databases">
        <title>A high-quality chromosome-level genome assembly of a woody plant with both climbing and erect habits, Rhamnella rubrinervis.</title>
        <authorList>
            <person name="Lu Z."/>
            <person name="Yang Y."/>
            <person name="Zhu X."/>
            <person name="Sun Y."/>
        </authorList>
    </citation>
    <scope>NUCLEOTIDE SEQUENCE</scope>
    <source>
        <strain evidence="5">BYM</strain>
        <tissue evidence="5">Leaf</tissue>
    </source>
</reference>
<evidence type="ECO:0000313" key="6">
    <source>
        <dbReference type="Proteomes" id="UP000796880"/>
    </source>
</evidence>
<gene>
    <name evidence="5" type="ORF">FNV43_RR23676</name>
</gene>
<dbReference type="PANTHER" id="PTHR33669:SF14">
    <property type="entry name" value="NRR REPRESSOR HOMOLOG 3"/>
    <property type="match status" value="1"/>
</dbReference>
<proteinExistence type="inferred from homology"/>
<name>A0A8K0GSB0_9ROSA</name>
<organism evidence="5 6">
    <name type="scientific">Rhamnella rubrinervis</name>
    <dbReference type="NCBI Taxonomy" id="2594499"/>
    <lineage>
        <taxon>Eukaryota</taxon>
        <taxon>Viridiplantae</taxon>
        <taxon>Streptophyta</taxon>
        <taxon>Embryophyta</taxon>
        <taxon>Tracheophyta</taxon>
        <taxon>Spermatophyta</taxon>
        <taxon>Magnoliopsida</taxon>
        <taxon>eudicotyledons</taxon>
        <taxon>Gunneridae</taxon>
        <taxon>Pentapetalae</taxon>
        <taxon>rosids</taxon>
        <taxon>fabids</taxon>
        <taxon>Rosales</taxon>
        <taxon>Rhamnaceae</taxon>
        <taxon>rhamnoid group</taxon>
        <taxon>Rhamneae</taxon>
        <taxon>Rhamnella</taxon>
    </lineage>
</organism>
<accession>A0A8K0GSB0</accession>
<dbReference type="GO" id="GO:0010112">
    <property type="term" value="P:regulation of systemic acquired resistance"/>
    <property type="evidence" value="ECO:0007669"/>
    <property type="project" value="InterPro"/>
</dbReference>
<dbReference type="InterPro" id="IPR031425">
    <property type="entry name" value="NPR1/NH1-interacting"/>
</dbReference>
<feature type="region of interest" description="Disordered" evidence="4">
    <location>
        <begin position="1"/>
        <end position="32"/>
    </location>
</feature>
<feature type="compositionally biased region" description="Basic residues" evidence="4">
    <location>
        <begin position="1"/>
        <end position="11"/>
    </location>
</feature>
<dbReference type="Pfam" id="PF15699">
    <property type="entry name" value="NPR1_interact"/>
    <property type="match status" value="1"/>
</dbReference>
<comment type="similarity">
    <text evidence="2">Belongs to the NPR1-interactor family.</text>
</comment>
<evidence type="ECO:0000256" key="4">
    <source>
        <dbReference type="SAM" id="MobiDB-lite"/>
    </source>
</evidence>
<comment type="subcellular location">
    <subcellularLocation>
        <location evidence="1">Nucleus</location>
    </subcellularLocation>
</comment>
<keyword evidence="6" id="KW-1185">Reference proteome</keyword>
<dbReference type="Proteomes" id="UP000796880">
    <property type="component" value="Unassembled WGS sequence"/>
</dbReference>
<evidence type="ECO:0000256" key="1">
    <source>
        <dbReference type="ARBA" id="ARBA00004123"/>
    </source>
</evidence>
<sequence>MESGSRKRKRCHVYEKEKEKEKEKGEEEENEEEKIKRFFELIKSIHEARQRLVIKDSSSEINKLGNKKLPVVEDEKKKAAVWKPCFQLEDFMEDHHEAHHFNTSLLPLVSTPPSYQLQGSSKDKMGLDLDLSL</sequence>
<dbReference type="PANTHER" id="PTHR33669">
    <property type="entry name" value="PROTEIN NEGATIVE REGULATOR OF RESISTANCE"/>
    <property type="match status" value="1"/>
</dbReference>
<protein>
    <submittedName>
        <fullName evidence="5">Uncharacterized protein</fullName>
    </submittedName>
</protein>
<dbReference type="OrthoDB" id="1194673at2759"/>
<dbReference type="GO" id="GO:0005634">
    <property type="term" value="C:nucleus"/>
    <property type="evidence" value="ECO:0007669"/>
    <property type="project" value="UniProtKB-SubCell"/>
</dbReference>
<evidence type="ECO:0000256" key="2">
    <source>
        <dbReference type="ARBA" id="ARBA00009937"/>
    </source>
</evidence>
<keyword evidence="3" id="KW-0539">Nucleus</keyword>
<comment type="caution">
    <text evidence="5">The sequence shown here is derived from an EMBL/GenBank/DDBJ whole genome shotgun (WGS) entry which is preliminary data.</text>
</comment>